<name>A0A1T4X4X9_9GAMM</name>
<evidence type="ECO:0008006" key="3">
    <source>
        <dbReference type="Google" id="ProtNLM"/>
    </source>
</evidence>
<evidence type="ECO:0000313" key="1">
    <source>
        <dbReference type="EMBL" id="SKA84178.1"/>
    </source>
</evidence>
<accession>A0A1T4X4X9</accession>
<dbReference type="InterPro" id="IPR036069">
    <property type="entry name" value="DUF34/NIF3_sf"/>
</dbReference>
<proteinExistence type="predicted"/>
<reference evidence="1 2" key="1">
    <citation type="submission" date="2017-02" db="EMBL/GenBank/DDBJ databases">
        <authorList>
            <person name="Peterson S.W."/>
        </authorList>
    </citation>
    <scope>NUCLEOTIDE SEQUENCE [LARGE SCALE GENOMIC DNA]</scope>
    <source>
        <strain evidence="1 2">ATCC 49788</strain>
    </source>
</reference>
<evidence type="ECO:0000313" key="2">
    <source>
        <dbReference type="Proteomes" id="UP000190460"/>
    </source>
</evidence>
<dbReference type="FunFam" id="3.30.70.120:FF:000006">
    <property type="entry name" value="GTP cyclohydrolase 1 type 2 homolog"/>
    <property type="match status" value="1"/>
</dbReference>
<dbReference type="AlphaFoldDB" id="A0A1T4X4X9"/>
<organism evidence="1 2">
    <name type="scientific">Thiothrix eikelboomii</name>
    <dbReference type="NCBI Taxonomy" id="92487"/>
    <lineage>
        <taxon>Bacteria</taxon>
        <taxon>Pseudomonadati</taxon>
        <taxon>Pseudomonadota</taxon>
        <taxon>Gammaproteobacteria</taxon>
        <taxon>Thiotrichales</taxon>
        <taxon>Thiotrichaceae</taxon>
        <taxon>Thiothrix</taxon>
    </lineage>
</organism>
<dbReference type="RefSeq" id="WP_078922966.1">
    <property type="nucleotide sequence ID" value="NZ_FUYB01000012.1"/>
</dbReference>
<gene>
    <name evidence="1" type="ORF">SAMN02745130_02498</name>
</gene>
<dbReference type="PANTHER" id="PTHR41774:SF1">
    <property type="entry name" value="NGG1P INTERACTING FACTOR NIF3"/>
    <property type="match status" value="1"/>
</dbReference>
<dbReference type="STRING" id="92487.SAMN02745130_02498"/>
<dbReference type="InterPro" id="IPR015867">
    <property type="entry name" value="N-reg_PII/ATP_PRibTrfase_C"/>
</dbReference>
<dbReference type="Gene3D" id="3.30.70.120">
    <property type="match status" value="1"/>
</dbReference>
<sequence length="103" mass="11608">MYQLIFYVPATHKELVKEAVFAAGAGRIGNYDHCAWECLGTGQFRPLAGSNPFLGQENHLHLVDEYRVELVCADEYIQAAVQALRLKHPYEEPAYTVFPISPI</sequence>
<dbReference type="PANTHER" id="PTHR41774">
    <property type="match status" value="1"/>
</dbReference>
<protein>
    <recommendedName>
        <fullName evidence="3">NGG1p interacting factor NIF3</fullName>
    </recommendedName>
</protein>
<keyword evidence="2" id="KW-1185">Reference proteome</keyword>
<dbReference type="EMBL" id="FUYB01000012">
    <property type="protein sequence ID" value="SKA84178.1"/>
    <property type="molecule type" value="Genomic_DNA"/>
</dbReference>
<dbReference type="SUPFAM" id="SSF102705">
    <property type="entry name" value="NIF3 (NGG1p interacting factor 3)-like"/>
    <property type="match status" value="1"/>
</dbReference>
<dbReference type="Proteomes" id="UP000190460">
    <property type="component" value="Unassembled WGS sequence"/>
</dbReference>
<dbReference type="OrthoDB" id="9795763at2"/>